<dbReference type="GO" id="GO:0016787">
    <property type="term" value="F:hydrolase activity"/>
    <property type="evidence" value="ECO:0007669"/>
    <property type="project" value="UniProtKB-KW"/>
</dbReference>
<dbReference type="EMBL" id="SHMC01000002">
    <property type="protein sequence ID" value="TAA27067.1"/>
    <property type="molecule type" value="Genomic_DNA"/>
</dbReference>
<dbReference type="InterPro" id="IPR011051">
    <property type="entry name" value="RmlC_Cupin_sf"/>
</dbReference>
<dbReference type="CDD" id="cd01014">
    <property type="entry name" value="nicotinamidase_related"/>
    <property type="match status" value="1"/>
</dbReference>
<dbReference type="InterPro" id="IPR014710">
    <property type="entry name" value="RmlC-like_jellyroll"/>
</dbReference>
<name>A0A4Q8LDR2_9GAMM</name>
<protein>
    <submittedName>
        <fullName evidence="3">Isochorismatase family protein</fullName>
    </submittedName>
</protein>
<gene>
    <name evidence="3" type="ORF">EA660_07645</name>
</gene>
<comment type="caution">
    <text evidence="3">The sequence shown here is derived from an EMBL/GenBank/DDBJ whole genome shotgun (WGS) entry which is preliminary data.</text>
</comment>
<dbReference type="Pfam" id="PF00857">
    <property type="entry name" value="Isochorismatase"/>
    <property type="match status" value="1"/>
</dbReference>
<dbReference type="SUPFAM" id="SSF52499">
    <property type="entry name" value="Isochorismatase-like hydrolases"/>
    <property type="match status" value="1"/>
</dbReference>
<proteinExistence type="predicted"/>
<dbReference type="InterPro" id="IPR000868">
    <property type="entry name" value="Isochorismatase-like_dom"/>
</dbReference>
<dbReference type="PANTHER" id="PTHR43540">
    <property type="entry name" value="PEROXYUREIDOACRYLATE/UREIDOACRYLATE AMIDOHYDROLASE-RELATED"/>
    <property type="match status" value="1"/>
</dbReference>
<dbReference type="InterPro" id="IPR036380">
    <property type="entry name" value="Isochorismatase-like_sf"/>
</dbReference>
<dbReference type="Gene3D" id="2.60.120.10">
    <property type="entry name" value="Jelly Rolls"/>
    <property type="match status" value="1"/>
</dbReference>
<dbReference type="Gene3D" id="3.40.50.850">
    <property type="entry name" value="Isochorismatase-like"/>
    <property type="match status" value="1"/>
</dbReference>
<dbReference type="SUPFAM" id="SSF51182">
    <property type="entry name" value="RmlC-like cupins"/>
    <property type="match status" value="1"/>
</dbReference>
<dbReference type="OrthoDB" id="1157330at2"/>
<dbReference type="PANTHER" id="PTHR43540:SF6">
    <property type="entry name" value="ISOCHORISMATASE-LIKE DOMAIN-CONTAINING PROTEIN"/>
    <property type="match status" value="1"/>
</dbReference>
<evidence type="ECO:0000256" key="1">
    <source>
        <dbReference type="ARBA" id="ARBA00022801"/>
    </source>
</evidence>
<dbReference type="RefSeq" id="WP_130550917.1">
    <property type="nucleotide sequence ID" value="NZ_SHMC01000002.1"/>
</dbReference>
<evidence type="ECO:0000313" key="4">
    <source>
        <dbReference type="Proteomes" id="UP000292627"/>
    </source>
</evidence>
<sequence length="314" mass="34042">MSAPRRALLVIDVQNAYFSGPLRIAHPPVSESLPNLVRAIDAAHAHGVPVVVIQHTTVVDAPVFAEGSDGWALHPQVAARPREHHVLKARPSAFAGTDLAAWLAARDIDTVTVVGYMTHNCNASSVFEAFHRGLRVEVLADASGALAYANAAGQASAEEIHRVFSVVFHSNFAAVVSTEAWIAALQAGQTLQPYNVLSSHQRARGDTASPTPTVVRSRDFTGTRAWEALPIARLDGVGVRLHWTDQPYVWHVNDGQEIFAVLDGRVRMHWRRHGTEQTALLETGDVFHAPEGTEHVAHPQGAARILVIEREGSL</sequence>
<accession>A0A4Q8LDR2</accession>
<feature type="domain" description="Isochorismatase-like" evidence="2">
    <location>
        <begin position="7"/>
        <end position="148"/>
    </location>
</feature>
<evidence type="ECO:0000313" key="3">
    <source>
        <dbReference type="EMBL" id="TAA27067.1"/>
    </source>
</evidence>
<dbReference type="AlphaFoldDB" id="A0A4Q8LDR2"/>
<evidence type="ECO:0000259" key="2">
    <source>
        <dbReference type="Pfam" id="PF00857"/>
    </source>
</evidence>
<organism evidence="3 4">
    <name type="scientific">Pseudoxanthomonas winnipegensis</name>
    <dbReference type="NCBI Taxonomy" id="2480810"/>
    <lineage>
        <taxon>Bacteria</taxon>
        <taxon>Pseudomonadati</taxon>
        <taxon>Pseudomonadota</taxon>
        <taxon>Gammaproteobacteria</taxon>
        <taxon>Lysobacterales</taxon>
        <taxon>Lysobacteraceae</taxon>
        <taxon>Pseudoxanthomonas</taxon>
    </lineage>
</organism>
<keyword evidence="1" id="KW-0378">Hydrolase</keyword>
<reference evidence="3 4" key="1">
    <citation type="submission" date="2019-02" db="EMBL/GenBank/DDBJ databases">
        <title>WGS of Pseudoxanthomonas species novum from clinical isolates.</title>
        <authorList>
            <person name="Bernier A.-M."/>
            <person name="Bernard K."/>
            <person name="Vachon A."/>
        </authorList>
    </citation>
    <scope>NUCLEOTIDE SEQUENCE [LARGE SCALE GENOMIC DNA]</scope>
    <source>
        <strain evidence="3 4">NML171200</strain>
    </source>
</reference>
<dbReference type="InterPro" id="IPR050272">
    <property type="entry name" value="Isochorismatase-like_hydrls"/>
</dbReference>
<dbReference type="Proteomes" id="UP000292627">
    <property type="component" value="Unassembled WGS sequence"/>
</dbReference>